<dbReference type="RefSeq" id="WP_156403346.1">
    <property type="nucleotide sequence ID" value="NZ_AYZL01000020.1"/>
</dbReference>
<name>A0A0R2DU37_9LACO</name>
<keyword evidence="1 5" id="KW-0489">Methyltransferase</keyword>
<evidence type="ECO:0000256" key="3">
    <source>
        <dbReference type="ARBA" id="ARBA00022691"/>
    </source>
</evidence>
<dbReference type="Pfam" id="PF05175">
    <property type="entry name" value="MTS"/>
    <property type="match status" value="1"/>
</dbReference>
<dbReference type="PANTHER" id="PTHR18895">
    <property type="entry name" value="HEMK METHYLTRANSFERASE"/>
    <property type="match status" value="1"/>
</dbReference>
<dbReference type="NCBIfam" id="TIGR03534">
    <property type="entry name" value="RF_mod_PrmC"/>
    <property type="match status" value="1"/>
</dbReference>
<evidence type="ECO:0000259" key="6">
    <source>
        <dbReference type="Pfam" id="PF05175"/>
    </source>
</evidence>
<protein>
    <recommendedName>
        <fullName evidence="5">Release factor glutamine methyltransferase</fullName>
        <shortName evidence="5">RF MTase</shortName>
        <ecNumber evidence="5">2.1.1.297</ecNumber>
    </recommendedName>
    <alternativeName>
        <fullName evidence="5">N5-glutamine methyltransferase PrmC</fullName>
    </alternativeName>
    <alternativeName>
        <fullName evidence="5">Protein-(glutamine-N5) MTase PrmC</fullName>
    </alternativeName>
    <alternativeName>
        <fullName evidence="5">Protein-glutamine N-methyltransferase PrmC</fullName>
    </alternativeName>
</protein>
<keyword evidence="2 5" id="KW-0808">Transferase</keyword>
<dbReference type="Proteomes" id="UP000051378">
    <property type="component" value="Unassembled WGS sequence"/>
</dbReference>
<dbReference type="PANTHER" id="PTHR18895:SF74">
    <property type="entry name" value="MTRF1L RELEASE FACTOR GLUTAMINE METHYLTRANSFERASE"/>
    <property type="match status" value="1"/>
</dbReference>
<feature type="domain" description="Release factor glutamine methyltransferase N-terminal" evidence="7">
    <location>
        <begin position="20"/>
        <end position="75"/>
    </location>
</feature>
<dbReference type="EC" id="2.1.1.297" evidence="5"/>
<sequence>MTNPTIKEAIDSITPQVIESGSYPEDIAFLLGERLNYSPTQLKLNQESELSESQYRQFKADVKKLIQGQSPQYILEYSYFYGRKLTVNSDVLIPRYETEELVAFVTSDYQRQSTGKLLDIGTGSGAISLVLSQELSSSWEISASDISQEALAIAKTNFKSHGCEIKTIKSDLFKAIEGRFDVIVSNPPYIKTTETAVMDETVLNNEPNIALFAGVDGLDFYREFAKYVDDYLNPTGAFYLEFGYEQKEALRALFGHYLPNYDITFKNDLAGHPRMMRGVKQ</sequence>
<keyword evidence="3 5" id="KW-0949">S-adenosyl-L-methionine</keyword>
<feature type="binding site" evidence="5">
    <location>
        <begin position="186"/>
        <end position="189"/>
    </location>
    <ligand>
        <name>substrate</name>
    </ligand>
</feature>
<dbReference type="InterPro" id="IPR007848">
    <property type="entry name" value="Small_mtfrase_dom"/>
</dbReference>
<dbReference type="CDD" id="cd02440">
    <property type="entry name" value="AdoMet_MTases"/>
    <property type="match status" value="1"/>
</dbReference>
<dbReference type="PATRIC" id="fig|1423744.4.peg.679"/>
<evidence type="ECO:0000259" key="7">
    <source>
        <dbReference type="Pfam" id="PF17827"/>
    </source>
</evidence>
<dbReference type="OrthoDB" id="9800643at2"/>
<comment type="catalytic activity">
    <reaction evidence="4 5">
        <text>L-glutaminyl-[peptide chain release factor] + S-adenosyl-L-methionine = N(5)-methyl-L-glutaminyl-[peptide chain release factor] + S-adenosyl-L-homocysteine + H(+)</text>
        <dbReference type="Rhea" id="RHEA:42896"/>
        <dbReference type="Rhea" id="RHEA-COMP:10271"/>
        <dbReference type="Rhea" id="RHEA-COMP:10272"/>
        <dbReference type="ChEBI" id="CHEBI:15378"/>
        <dbReference type="ChEBI" id="CHEBI:30011"/>
        <dbReference type="ChEBI" id="CHEBI:57856"/>
        <dbReference type="ChEBI" id="CHEBI:59789"/>
        <dbReference type="ChEBI" id="CHEBI:61891"/>
        <dbReference type="EC" id="2.1.1.297"/>
    </reaction>
</comment>
<keyword evidence="9" id="KW-1185">Reference proteome</keyword>
<evidence type="ECO:0000256" key="1">
    <source>
        <dbReference type="ARBA" id="ARBA00022603"/>
    </source>
</evidence>
<dbReference type="Pfam" id="PF17827">
    <property type="entry name" value="PrmC_N"/>
    <property type="match status" value="1"/>
</dbReference>
<gene>
    <name evidence="5" type="primary">prmC</name>
    <name evidence="8" type="ORF">FC86_GL000661</name>
</gene>
<evidence type="ECO:0000313" key="9">
    <source>
        <dbReference type="Proteomes" id="UP000051378"/>
    </source>
</evidence>
<proteinExistence type="inferred from homology"/>
<dbReference type="NCBIfam" id="TIGR00536">
    <property type="entry name" value="hemK_fam"/>
    <property type="match status" value="1"/>
</dbReference>
<feature type="binding site" evidence="5">
    <location>
        <position position="186"/>
    </location>
    <ligand>
        <name>S-adenosyl-L-methionine</name>
        <dbReference type="ChEBI" id="CHEBI:59789"/>
    </ligand>
</feature>
<dbReference type="SUPFAM" id="SSF53335">
    <property type="entry name" value="S-adenosyl-L-methionine-dependent methyltransferases"/>
    <property type="match status" value="1"/>
</dbReference>
<dbReference type="AlphaFoldDB" id="A0A0R2DU37"/>
<evidence type="ECO:0000256" key="5">
    <source>
        <dbReference type="HAMAP-Rule" id="MF_02126"/>
    </source>
</evidence>
<evidence type="ECO:0000256" key="2">
    <source>
        <dbReference type="ARBA" id="ARBA00022679"/>
    </source>
</evidence>
<evidence type="ECO:0000313" key="8">
    <source>
        <dbReference type="EMBL" id="KRN03556.1"/>
    </source>
</evidence>
<dbReference type="GO" id="GO:0102559">
    <property type="term" value="F:peptide chain release factor N(5)-glutamine methyltransferase activity"/>
    <property type="evidence" value="ECO:0007669"/>
    <property type="project" value="UniProtKB-EC"/>
</dbReference>
<reference evidence="8 9" key="1">
    <citation type="journal article" date="2015" name="Genome Announc.">
        <title>Expanding the biotechnology potential of lactobacilli through comparative genomics of 213 strains and associated genera.</title>
        <authorList>
            <person name="Sun Z."/>
            <person name="Harris H.M."/>
            <person name="McCann A."/>
            <person name="Guo C."/>
            <person name="Argimon S."/>
            <person name="Zhang W."/>
            <person name="Yang X."/>
            <person name="Jeffery I.B."/>
            <person name="Cooney J.C."/>
            <person name="Kagawa T.F."/>
            <person name="Liu W."/>
            <person name="Song Y."/>
            <person name="Salvetti E."/>
            <person name="Wrobel A."/>
            <person name="Rasinkangas P."/>
            <person name="Parkhill J."/>
            <person name="Rea M.C."/>
            <person name="O'Sullivan O."/>
            <person name="Ritari J."/>
            <person name="Douillard F.P."/>
            <person name="Paul Ross R."/>
            <person name="Yang R."/>
            <person name="Briner A.E."/>
            <person name="Felis G.E."/>
            <person name="de Vos W.M."/>
            <person name="Barrangou R."/>
            <person name="Klaenhammer T.R."/>
            <person name="Caufield P.W."/>
            <person name="Cui Y."/>
            <person name="Zhang H."/>
            <person name="O'Toole P.W."/>
        </authorList>
    </citation>
    <scope>NUCLEOTIDE SEQUENCE [LARGE SCALE GENOMIC DNA]</scope>
    <source>
        <strain evidence="8 9">DSM 23037</strain>
    </source>
</reference>
<comment type="caution">
    <text evidence="5">Lacks conserved residue(s) required for the propagation of feature annotation.</text>
</comment>
<dbReference type="HAMAP" id="MF_02126">
    <property type="entry name" value="RF_methyltr_PrmC"/>
    <property type="match status" value="1"/>
</dbReference>
<dbReference type="InterPro" id="IPR050320">
    <property type="entry name" value="N5-glutamine_MTase"/>
</dbReference>
<dbReference type="STRING" id="1423744.FC86_GL000661"/>
<dbReference type="Gene3D" id="3.40.50.150">
    <property type="entry name" value="Vaccinia Virus protein VP39"/>
    <property type="match status" value="1"/>
</dbReference>
<dbReference type="PROSITE" id="PS00092">
    <property type="entry name" value="N6_MTASE"/>
    <property type="match status" value="1"/>
</dbReference>
<feature type="binding site" evidence="5">
    <location>
        <position position="145"/>
    </location>
    <ligand>
        <name>S-adenosyl-L-methionine</name>
        <dbReference type="ChEBI" id="CHEBI:59789"/>
    </ligand>
</feature>
<dbReference type="GO" id="GO:0032259">
    <property type="term" value="P:methylation"/>
    <property type="evidence" value="ECO:0007669"/>
    <property type="project" value="UniProtKB-KW"/>
</dbReference>
<dbReference type="InterPro" id="IPR019874">
    <property type="entry name" value="RF_methyltr_PrmC"/>
</dbReference>
<dbReference type="Gene3D" id="1.10.8.10">
    <property type="entry name" value="DNA helicase RuvA subunit, C-terminal domain"/>
    <property type="match status" value="1"/>
</dbReference>
<organism evidence="8 9">
    <name type="scientific">Holzapfeliella floricola DSM 23037 = JCM 16512</name>
    <dbReference type="NCBI Taxonomy" id="1423744"/>
    <lineage>
        <taxon>Bacteria</taxon>
        <taxon>Bacillati</taxon>
        <taxon>Bacillota</taxon>
        <taxon>Bacilli</taxon>
        <taxon>Lactobacillales</taxon>
        <taxon>Lactobacillaceae</taxon>
        <taxon>Holzapfeliella</taxon>
    </lineage>
</organism>
<dbReference type="InterPro" id="IPR002052">
    <property type="entry name" value="DNA_methylase_N6_adenine_CS"/>
</dbReference>
<evidence type="ECO:0000256" key="4">
    <source>
        <dbReference type="ARBA" id="ARBA00048391"/>
    </source>
</evidence>
<comment type="similarity">
    <text evidence="5">Belongs to the protein N5-glutamine methyltransferase family. PrmC subfamily.</text>
</comment>
<accession>A0A0R2DU37</accession>
<dbReference type="InterPro" id="IPR004556">
    <property type="entry name" value="HemK-like"/>
</dbReference>
<dbReference type="GO" id="GO:0003676">
    <property type="term" value="F:nucleic acid binding"/>
    <property type="evidence" value="ECO:0007669"/>
    <property type="project" value="InterPro"/>
</dbReference>
<dbReference type="EMBL" id="AYZL01000020">
    <property type="protein sequence ID" value="KRN03556.1"/>
    <property type="molecule type" value="Genomic_DNA"/>
</dbReference>
<comment type="function">
    <text evidence="5">Methylates the class 1 translation termination release factors RF1/PrfA and RF2/PrfB on the glutamine residue of the universally conserved GGQ motif.</text>
</comment>
<feature type="binding site" evidence="5">
    <location>
        <begin position="121"/>
        <end position="125"/>
    </location>
    <ligand>
        <name>S-adenosyl-L-methionine</name>
        <dbReference type="ChEBI" id="CHEBI:59789"/>
    </ligand>
</feature>
<comment type="caution">
    <text evidence="8">The sequence shown here is derived from an EMBL/GenBank/DDBJ whole genome shotgun (WGS) entry which is preliminary data.</text>
</comment>
<feature type="domain" description="Methyltransferase small" evidence="6">
    <location>
        <begin position="110"/>
        <end position="195"/>
    </location>
</feature>
<dbReference type="InterPro" id="IPR040758">
    <property type="entry name" value="PrmC_N"/>
</dbReference>
<dbReference type="InterPro" id="IPR029063">
    <property type="entry name" value="SAM-dependent_MTases_sf"/>
</dbReference>